<reference evidence="5 6" key="1">
    <citation type="submission" date="2018-05" db="EMBL/GenBank/DDBJ databases">
        <title>Complete Genome Sequence of Methylobacterium sp. 17Sr1-43.</title>
        <authorList>
            <person name="Srinivasan S."/>
        </authorList>
    </citation>
    <scope>NUCLEOTIDE SEQUENCE [LARGE SCALE GENOMIC DNA]</scope>
    <source>
        <strain evidence="5 6">17Sr1-43</strain>
    </source>
</reference>
<evidence type="ECO:0000256" key="3">
    <source>
        <dbReference type="ARBA" id="ARBA00022679"/>
    </source>
</evidence>
<name>A0A2U8VLH2_9HYPH</name>
<dbReference type="InterPro" id="IPR050953">
    <property type="entry name" value="N4_N6_ade-DNA_methylase"/>
</dbReference>
<dbReference type="PANTHER" id="PTHR33841">
    <property type="entry name" value="DNA METHYLTRANSFERASE YEEA-RELATED"/>
    <property type="match status" value="1"/>
</dbReference>
<evidence type="ECO:0000313" key="5">
    <source>
        <dbReference type="EMBL" id="AWN34400.1"/>
    </source>
</evidence>
<dbReference type="REBASE" id="252763">
    <property type="entry name" value="Msp43ORF440P"/>
</dbReference>
<gene>
    <name evidence="5" type="ORF">DK427_00440</name>
</gene>
<dbReference type="InterPro" id="IPR029063">
    <property type="entry name" value="SAM-dependent_MTases_sf"/>
</dbReference>
<proteinExistence type="predicted"/>
<dbReference type="PANTHER" id="PTHR33841:SF1">
    <property type="entry name" value="DNA METHYLTRANSFERASE A"/>
    <property type="match status" value="1"/>
</dbReference>
<dbReference type="Gene3D" id="3.40.50.150">
    <property type="entry name" value="Vaccinia Virus protein VP39"/>
    <property type="match status" value="2"/>
</dbReference>
<keyword evidence="2" id="KW-0489">Methyltransferase</keyword>
<dbReference type="Proteomes" id="UP000246058">
    <property type="component" value="Chromosome"/>
</dbReference>
<dbReference type="OrthoDB" id="9806213at2"/>
<evidence type="ECO:0000256" key="4">
    <source>
        <dbReference type="ARBA" id="ARBA00047942"/>
    </source>
</evidence>
<dbReference type="GO" id="GO:0003676">
    <property type="term" value="F:nucleic acid binding"/>
    <property type="evidence" value="ECO:0007669"/>
    <property type="project" value="InterPro"/>
</dbReference>
<dbReference type="EC" id="2.1.1.72" evidence="1"/>
<dbReference type="RefSeq" id="WP_109949541.1">
    <property type="nucleotide sequence ID" value="NZ_CP029551.1"/>
</dbReference>
<keyword evidence="6" id="KW-1185">Reference proteome</keyword>
<dbReference type="SUPFAM" id="SSF53335">
    <property type="entry name" value="S-adenosyl-L-methionine-dependent methyltransferases"/>
    <property type="match status" value="1"/>
</dbReference>
<evidence type="ECO:0000256" key="1">
    <source>
        <dbReference type="ARBA" id="ARBA00011900"/>
    </source>
</evidence>
<dbReference type="GO" id="GO:0032259">
    <property type="term" value="P:methylation"/>
    <property type="evidence" value="ECO:0007669"/>
    <property type="project" value="UniProtKB-KW"/>
</dbReference>
<dbReference type="GO" id="GO:0009007">
    <property type="term" value="F:site-specific DNA-methyltransferase (adenine-specific) activity"/>
    <property type="evidence" value="ECO:0007669"/>
    <property type="project" value="UniProtKB-EC"/>
</dbReference>
<dbReference type="EMBL" id="CP029551">
    <property type="protein sequence ID" value="AWN34400.1"/>
    <property type="molecule type" value="Genomic_DNA"/>
</dbReference>
<keyword evidence="3" id="KW-0808">Transferase</keyword>
<dbReference type="KEGG" id="meti:DK427_00440"/>
<accession>A0A2U8VLH2</accession>
<protein>
    <recommendedName>
        <fullName evidence="1">site-specific DNA-methyltransferase (adenine-specific)</fullName>
        <ecNumber evidence="1">2.1.1.72</ecNumber>
    </recommendedName>
</protein>
<sequence>MPIALAGISNENEFYSEHYLTTVFEGDIEETFAAWREAEKAGGTPPNRRLAKVGTVWRRLSAQYLDERSDQKRLLIAREFAHEFLDALGYERRSELLPDAEEKLVPVLARRALGNGEDQVWVVEVPSPGGADFETDPLQVRFRCEQFENIETALDIARRRKDTAEVAVTRGVFGLAEPPRFVLLLSLSQAVLIDRRKWPDSRLLRFQFAEIFGRSEGATLGVTAALLHADSLAPGSGTPLIDRIDEESHRHAFGVSQDLKFALRKAIEILGNEAAELIVAKRRANKEGVFSGENLLDADRLTTECLRYMYRLLFLFFIEARPELGFAPMKAKAYRTGYSLESLRELELVPLETEEDREGHYISDTLDALFALVFEGTPAARSEGEAFTFHAVRARLFDPDAIGTYLGGLRFRNEKMQQVIELLSLSRGERGRGRGRISYAQLGISQLGAVYESLLSFSGFFATEDLIELKPAGKPAPGPLEAAFFAPKRRAGDFVQGATPLEGEFVYDDNVPRTYPRGTFIYRLAGRNRENSASYYTPEPLARVLVKYALKELLAGKTADDILELKVVEPAMGSAAFLVEVVNQLADRYLELKQAEVGQRIPHESYAYERQKVRAFLADRNVFGVDLNPVAVELGQVSLWLNCLHAGGFAPWFEDQVHAGNSLVGARRAVFPGVSLTARKEEDRWYSRKPREIGWSGENRAPDEVWHFLLPDPGMCAYDVNIVRPLAPDDWKTMAEWRKDFVRPLDADEAATVRRLSATVDTLFEDVADRLHEMRGEVNDDITIWPSAPRGDERHVDFQEKIRRLATFQGQGVRNSVAWRRLRAAMDAWCALWFWPVDKAGLLPSRTKFFQDLDLVLTQGVEGQSVTINAFATGSPQGRLFETITLPAEKGASVLFRAEERVVDLRRDDLFSDVDVDKLIAASPWMPTAMNVASSRRFMHFDLEFADVMRERRGFDLVIGNPPWLKPTWIDAHVLSEQEPIFGIREAKAAVVEKSKLRILRSNEGAERRYLNDYVEVGGLQSFLASPTCYPHLGGGQANLYKGFIDLTFRITSKDGCGALIHQDNHLTDPDGSNFRKTWYSRVKSHYHFRNSITRRMFAEVKDRKTFSLNVYRGSSSEVKFDHIASLLLPSMVDECYEHDGVGPVPGLRKQSGGWDTRGHKKRIVSVDERVLRVFSSVIEDEGKLSTETRFLYPFSIETLDVFRQFANGKVTFSEEAQPFQMKPLWHESGSSRGGTIKDELSFPASADQAILTGSLLHVGNPFFKCPDSTGRKEIEVDLSETPDIYYTRNYFAPGVEKMQYKAAITRLNWDHKLAHTEPFRIALRRRLDVLSERTLVAALIPPGVAHVDSIESIAFKNEETLLSALPLWMSLPFDFIVKATGLSDFRESSLRFFPWVNVGGTAIQRALRLNCLTSSYEAIWNRHASELKYLAWSSDDARLAIDASHDSACKSPWTREAAIRTDFARRMALVEIDVLVAQALELSLDQLIEIYRTQFHVLDENERNTWYDAHGKIVWTSSKSVTGIGWRKKDGKKPTGREWEDMYANLPAGEQLECDQMIDFLPSGKTKVRRTYKAPFVTCDREADYRRAWAFFASHEQRQAA</sequence>
<comment type="catalytic activity">
    <reaction evidence="4">
        <text>a 2'-deoxyadenosine in DNA + S-adenosyl-L-methionine = an N(6)-methyl-2'-deoxyadenosine in DNA + S-adenosyl-L-homocysteine + H(+)</text>
        <dbReference type="Rhea" id="RHEA:15197"/>
        <dbReference type="Rhea" id="RHEA-COMP:12418"/>
        <dbReference type="Rhea" id="RHEA-COMP:12419"/>
        <dbReference type="ChEBI" id="CHEBI:15378"/>
        <dbReference type="ChEBI" id="CHEBI:57856"/>
        <dbReference type="ChEBI" id="CHEBI:59789"/>
        <dbReference type="ChEBI" id="CHEBI:90615"/>
        <dbReference type="ChEBI" id="CHEBI:90616"/>
        <dbReference type="EC" id="2.1.1.72"/>
    </reaction>
</comment>
<organism evidence="5 6">
    <name type="scientific">Methylobacterium radiodurans</name>
    <dbReference type="NCBI Taxonomy" id="2202828"/>
    <lineage>
        <taxon>Bacteria</taxon>
        <taxon>Pseudomonadati</taxon>
        <taxon>Pseudomonadota</taxon>
        <taxon>Alphaproteobacteria</taxon>
        <taxon>Hyphomicrobiales</taxon>
        <taxon>Methylobacteriaceae</taxon>
        <taxon>Methylobacterium</taxon>
    </lineage>
</organism>
<evidence type="ECO:0000256" key="2">
    <source>
        <dbReference type="ARBA" id="ARBA00022603"/>
    </source>
</evidence>
<dbReference type="InterPro" id="IPR002052">
    <property type="entry name" value="DNA_methylase_N6_adenine_CS"/>
</dbReference>
<evidence type="ECO:0000313" key="6">
    <source>
        <dbReference type="Proteomes" id="UP000246058"/>
    </source>
</evidence>
<dbReference type="PROSITE" id="PS00092">
    <property type="entry name" value="N6_MTASE"/>
    <property type="match status" value="1"/>
</dbReference>